<protein>
    <submittedName>
        <fullName evidence="2">Uncharacterized protein</fullName>
    </submittedName>
</protein>
<gene>
    <name evidence="2" type="ORF">MBLL_04200</name>
</gene>
<dbReference type="AlphaFoldDB" id="A0A679JWT6"/>
<sequence length="438" mass="50848">MPATATRTFNPLPFEHLEPKRFEDLVRQLAYDFRTWRQLEATGRGGADDGFDARGFEIVANADSVSSRDDEDDSEAHVADRIWLIQCKREKTITPRKLHAHLEAIPVESRQQLYGMLFVAACDFSKAARDAYRFWCAHNDLAECHIWGKAELEDLLYQPKNDNLLFAYFGLSLKIRRQSISTNLRRITTVKRKLRRVLTDRTRAQFVLVRDVSDLRYPVMDTATLEEGNHLWRIYQMPEIGVRGLRIIVRKHKAYIDPNTGFWDLASGINEGVPTDYANIWQADEVSPLEREKRHAEFEIWNLIPLQNQFYLTFYNEVPYDEILEVDDIGDNVSDLATIFVNFRNGLPPFSEKQQIIAAHAFSPSEKVEIAREDHRRLFPDTVRDLAWEDDWAARNQFDLRAKTLDIVLEPPEWLKELQGQESGHNQETDDTGNAVEI</sequence>
<proteinExistence type="predicted"/>
<evidence type="ECO:0000256" key="1">
    <source>
        <dbReference type="SAM" id="MobiDB-lite"/>
    </source>
</evidence>
<dbReference type="EMBL" id="LR743511">
    <property type="protein sequence ID" value="CAA2145079.1"/>
    <property type="molecule type" value="Genomic_DNA"/>
</dbReference>
<organism evidence="2">
    <name type="scientific">Methylobacterium bullatum</name>
    <dbReference type="NCBI Taxonomy" id="570505"/>
    <lineage>
        <taxon>Bacteria</taxon>
        <taxon>Pseudomonadati</taxon>
        <taxon>Pseudomonadota</taxon>
        <taxon>Alphaproteobacteria</taxon>
        <taxon>Hyphomicrobiales</taxon>
        <taxon>Methylobacteriaceae</taxon>
        <taxon>Methylobacterium</taxon>
    </lineage>
</organism>
<feature type="region of interest" description="Disordered" evidence="1">
    <location>
        <begin position="418"/>
        <end position="438"/>
    </location>
</feature>
<reference evidence="2" key="1">
    <citation type="submission" date="2019-12" db="EMBL/GenBank/DDBJ databases">
        <authorList>
            <person name="Cremers G."/>
        </authorList>
    </citation>
    <scope>NUCLEOTIDE SEQUENCE</scope>
    <source>
        <strain evidence="2">Mbul2</strain>
    </source>
</reference>
<name>A0A679JWT6_9HYPH</name>
<accession>A0A679JWT6</accession>
<evidence type="ECO:0000313" key="2">
    <source>
        <dbReference type="EMBL" id="CAA2145079.1"/>
    </source>
</evidence>